<proteinExistence type="predicted"/>
<organism evidence="3">
    <name type="scientific">Harpegnathos saltator</name>
    <name type="common">Jerdon's jumping ant</name>
    <dbReference type="NCBI Taxonomy" id="610380"/>
    <lineage>
        <taxon>Eukaryota</taxon>
        <taxon>Metazoa</taxon>
        <taxon>Ecdysozoa</taxon>
        <taxon>Arthropoda</taxon>
        <taxon>Hexapoda</taxon>
        <taxon>Insecta</taxon>
        <taxon>Pterygota</taxon>
        <taxon>Neoptera</taxon>
        <taxon>Endopterygota</taxon>
        <taxon>Hymenoptera</taxon>
        <taxon>Apocrita</taxon>
        <taxon>Aculeata</taxon>
        <taxon>Formicoidea</taxon>
        <taxon>Formicidae</taxon>
        <taxon>Ponerinae</taxon>
        <taxon>Ponerini</taxon>
        <taxon>Harpegnathos</taxon>
    </lineage>
</organism>
<feature type="region of interest" description="Disordered" evidence="1">
    <location>
        <begin position="1"/>
        <end position="21"/>
    </location>
</feature>
<dbReference type="InParanoid" id="E2BFM5"/>
<evidence type="ECO:0000256" key="1">
    <source>
        <dbReference type="SAM" id="MobiDB-lite"/>
    </source>
</evidence>
<gene>
    <name evidence="2" type="ORF">EAI_09199</name>
</gene>
<accession>E2BFM5</accession>
<feature type="compositionally biased region" description="Polar residues" evidence="1">
    <location>
        <begin position="1"/>
        <end position="10"/>
    </location>
</feature>
<protein>
    <submittedName>
        <fullName evidence="2">Uncharacterized protein</fullName>
    </submittedName>
</protein>
<name>E2BFM5_HARSA</name>
<evidence type="ECO:0000313" key="3">
    <source>
        <dbReference type="Proteomes" id="UP000008237"/>
    </source>
</evidence>
<dbReference type="EMBL" id="GL448037">
    <property type="protein sequence ID" value="EFN85547.1"/>
    <property type="molecule type" value="Genomic_DNA"/>
</dbReference>
<keyword evidence="3" id="KW-1185">Reference proteome</keyword>
<dbReference type="Proteomes" id="UP000008237">
    <property type="component" value="Unassembled WGS sequence"/>
</dbReference>
<reference evidence="2 3" key="1">
    <citation type="journal article" date="2010" name="Science">
        <title>Genomic comparison of the ants Camponotus floridanus and Harpegnathos saltator.</title>
        <authorList>
            <person name="Bonasio R."/>
            <person name="Zhang G."/>
            <person name="Ye C."/>
            <person name="Mutti N.S."/>
            <person name="Fang X."/>
            <person name="Qin N."/>
            <person name="Donahue G."/>
            <person name="Yang P."/>
            <person name="Li Q."/>
            <person name="Li C."/>
            <person name="Zhang P."/>
            <person name="Huang Z."/>
            <person name="Berger S.L."/>
            <person name="Reinberg D."/>
            <person name="Wang J."/>
            <person name="Liebig J."/>
        </authorList>
    </citation>
    <scope>NUCLEOTIDE SEQUENCE [LARGE SCALE GENOMIC DNA]</scope>
    <source>
        <strain evidence="2 3">R22 G/1</strain>
    </source>
</reference>
<dbReference type="OrthoDB" id="10019757at2759"/>
<evidence type="ECO:0000313" key="2">
    <source>
        <dbReference type="EMBL" id="EFN85547.1"/>
    </source>
</evidence>
<sequence length="448" mass="51272">MVNTSENKVSLSAVDDNSDFSKKSNAQLGYGNFQKSSVHNNSLVQDDSAMSKKEEVTTTDTILSPIEKLMFPKKESSKEVKELYASLSYAKLERIKTQDALLSKMKTTSRIYCPECSLRSNSPPMCDDSTFRPPVPNLSLPPDRTSSFPVALKYISRGLSLPLGGTYTRYFTPDINWHYKSNDKLDISLKDEATNMYEQYMSGAPCKEGGVYNTNNNTLMVKSLEPFIFKSKFGDRRHNKKINDIIQQLTSCNIKESDKKVDFVDNKKLQKVKKNRKECLKMRRKPDCVQFVKEIAQPCMTKEYSNKQTINQDEEYPTKQTREQNEEECRLLGINPFNIRDAILSKEENCKLPLEQIIKQSTCLLPSMKYRALQHENDGSAARIANTVYLKKSIKNKKNKRRQNLRINDVIQNIVNKQNANAVDVVSKALKEIKLTEDVSTTIKKKFT</sequence>
<dbReference type="AlphaFoldDB" id="E2BFM5"/>